<protein>
    <recommendedName>
        <fullName evidence="3">Cytochrome P450</fullName>
    </recommendedName>
</protein>
<dbReference type="GO" id="GO:0020037">
    <property type="term" value="F:heme binding"/>
    <property type="evidence" value="ECO:0007669"/>
    <property type="project" value="InterPro"/>
</dbReference>
<dbReference type="SUPFAM" id="SSF48264">
    <property type="entry name" value="Cytochrome P450"/>
    <property type="match status" value="1"/>
</dbReference>
<dbReference type="GO" id="GO:0004497">
    <property type="term" value="F:monooxygenase activity"/>
    <property type="evidence" value="ECO:0007669"/>
    <property type="project" value="InterPro"/>
</dbReference>
<dbReference type="Gene3D" id="1.10.630.10">
    <property type="entry name" value="Cytochrome P450"/>
    <property type="match status" value="1"/>
</dbReference>
<proteinExistence type="predicted"/>
<evidence type="ECO:0000313" key="2">
    <source>
        <dbReference type="Proteomes" id="UP000799436"/>
    </source>
</evidence>
<organism evidence="1 2">
    <name type="scientific">Teratosphaeria nubilosa</name>
    <dbReference type="NCBI Taxonomy" id="161662"/>
    <lineage>
        <taxon>Eukaryota</taxon>
        <taxon>Fungi</taxon>
        <taxon>Dikarya</taxon>
        <taxon>Ascomycota</taxon>
        <taxon>Pezizomycotina</taxon>
        <taxon>Dothideomycetes</taxon>
        <taxon>Dothideomycetidae</taxon>
        <taxon>Mycosphaerellales</taxon>
        <taxon>Teratosphaeriaceae</taxon>
        <taxon>Teratosphaeria</taxon>
    </lineage>
</organism>
<keyword evidence="2" id="KW-1185">Reference proteome</keyword>
<gene>
    <name evidence="1" type="ORF">EJ03DRAFT_351683</name>
</gene>
<name>A0A6G1L7X7_9PEZI</name>
<dbReference type="GO" id="GO:0005506">
    <property type="term" value="F:iron ion binding"/>
    <property type="evidence" value="ECO:0007669"/>
    <property type="project" value="InterPro"/>
</dbReference>
<accession>A0A6G1L7X7</accession>
<dbReference type="AlphaFoldDB" id="A0A6G1L7X7"/>
<dbReference type="Proteomes" id="UP000799436">
    <property type="component" value="Unassembled WGS sequence"/>
</dbReference>
<sequence>MSNDKQASSSQPERRLISSNLQDCLKIIGGRQVQNLQPINKFNPHIARSIPNHCLVVPFGLSNSFTAPDLTTSNLSRKGADGQSGVEGKLCLTDEQWKGLALGLTEAARREFDKVASPSVFEVVQMLTLKIALRVLYDRDPSDTSRDDAILTLAKEINAQWLRSKEPYDPPHPPKWRFKDQESLVSALSTIFPDFKPDDPETNPLNALIPCYETVWRVSLRCFLELTSRDHPAGQAWCTVVKSFVARPEMDVFLARAQGVHVTSPEDIAREALRLYSPTRRIYRTYKDADGNQVLAAADIEALHREAEHWGEDALIFKPERMEAKLEGKDEKQIEQEAFLPFASRPFVCPARRKNIKGEHLPFGPAIIALIVGVLVNVTECVGDGKGGWKFAGGLPTGELPLETGREACGELRFVRH</sequence>
<dbReference type="InterPro" id="IPR036396">
    <property type="entry name" value="Cyt_P450_sf"/>
</dbReference>
<dbReference type="GO" id="GO:0016705">
    <property type="term" value="F:oxidoreductase activity, acting on paired donors, with incorporation or reduction of molecular oxygen"/>
    <property type="evidence" value="ECO:0007669"/>
    <property type="project" value="InterPro"/>
</dbReference>
<evidence type="ECO:0000313" key="1">
    <source>
        <dbReference type="EMBL" id="KAF2769033.1"/>
    </source>
</evidence>
<dbReference type="OrthoDB" id="10029320at2759"/>
<evidence type="ECO:0008006" key="3">
    <source>
        <dbReference type="Google" id="ProtNLM"/>
    </source>
</evidence>
<reference evidence="1" key="1">
    <citation type="journal article" date="2020" name="Stud. Mycol.">
        <title>101 Dothideomycetes genomes: a test case for predicting lifestyles and emergence of pathogens.</title>
        <authorList>
            <person name="Haridas S."/>
            <person name="Albert R."/>
            <person name="Binder M."/>
            <person name="Bloem J."/>
            <person name="Labutti K."/>
            <person name="Salamov A."/>
            <person name="Andreopoulos B."/>
            <person name="Baker S."/>
            <person name="Barry K."/>
            <person name="Bills G."/>
            <person name="Bluhm B."/>
            <person name="Cannon C."/>
            <person name="Castanera R."/>
            <person name="Culley D."/>
            <person name="Daum C."/>
            <person name="Ezra D."/>
            <person name="Gonzalez J."/>
            <person name="Henrissat B."/>
            <person name="Kuo A."/>
            <person name="Liang C."/>
            <person name="Lipzen A."/>
            <person name="Lutzoni F."/>
            <person name="Magnuson J."/>
            <person name="Mondo S."/>
            <person name="Nolan M."/>
            <person name="Ohm R."/>
            <person name="Pangilinan J."/>
            <person name="Park H.-J."/>
            <person name="Ramirez L."/>
            <person name="Alfaro M."/>
            <person name="Sun H."/>
            <person name="Tritt A."/>
            <person name="Yoshinaga Y."/>
            <person name="Zwiers L.-H."/>
            <person name="Turgeon B."/>
            <person name="Goodwin S."/>
            <person name="Spatafora J."/>
            <person name="Crous P."/>
            <person name="Grigoriev I."/>
        </authorList>
    </citation>
    <scope>NUCLEOTIDE SEQUENCE</scope>
    <source>
        <strain evidence="1">CBS 116005</strain>
    </source>
</reference>
<dbReference type="EMBL" id="ML995838">
    <property type="protein sequence ID" value="KAF2769033.1"/>
    <property type="molecule type" value="Genomic_DNA"/>
</dbReference>